<name>A0A8J9ZYQ9_BRALA</name>
<gene>
    <name evidence="3" type="primary">Hypp3166</name>
    <name evidence="3" type="ORF">BLAG_LOCUS19366</name>
</gene>
<organism evidence="3 4">
    <name type="scientific">Branchiostoma lanceolatum</name>
    <name type="common">Common lancelet</name>
    <name type="synonym">Amphioxus lanceolatum</name>
    <dbReference type="NCBI Taxonomy" id="7740"/>
    <lineage>
        <taxon>Eukaryota</taxon>
        <taxon>Metazoa</taxon>
        <taxon>Chordata</taxon>
        <taxon>Cephalochordata</taxon>
        <taxon>Leptocardii</taxon>
        <taxon>Amphioxiformes</taxon>
        <taxon>Branchiostomatidae</taxon>
        <taxon>Branchiostoma</taxon>
    </lineage>
</organism>
<evidence type="ECO:0000313" key="4">
    <source>
        <dbReference type="Proteomes" id="UP000838412"/>
    </source>
</evidence>
<keyword evidence="2" id="KW-0812">Transmembrane</keyword>
<feature type="region of interest" description="Disordered" evidence="1">
    <location>
        <begin position="39"/>
        <end position="70"/>
    </location>
</feature>
<evidence type="ECO:0000256" key="1">
    <source>
        <dbReference type="SAM" id="MobiDB-lite"/>
    </source>
</evidence>
<evidence type="ECO:0000313" key="3">
    <source>
        <dbReference type="EMBL" id="CAH1265342.1"/>
    </source>
</evidence>
<reference evidence="3" key="1">
    <citation type="submission" date="2022-01" db="EMBL/GenBank/DDBJ databases">
        <authorList>
            <person name="Braso-Vives M."/>
        </authorList>
    </citation>
    <scope>NUCLEOTIDE SEQUENCE</scope>
</reference>
<dbReference type="EMBL" id="OV696690">
    <property type="protein sequence ID" value="CAH1265342.1"/>
    <property type="molecule type" value="Genomic_DNA"/>
</dbReference>
<keyword evidence="2" id="KW-0472">Membrane</keyword>
<keyword evidence="2" id="KW-1133">Transmembrane helix</keyword>
<sequence length="70" mass="7727">MFPINLLPYVLGTALVLLGAIVFFWRAVLYQGLLSNDEEQDTQNAYNGENIEASPTGHRTEQSAVNGTEQ</sequence>
<proteinExistence type="predicted"/>
<keyword evidence="4" id="KW-1185">Reference proteome</keyword>
<protein>
    <submittedName>
        <fullName evidence="3">Hypp3166 protein</fullName>
    </submittedName>
</protein>
<evidence type="ECO:0000256" key="2">
    <source>
        <dbReference type="SAM" id="Phobius"/>
    </source>
</evidence>
<dbReference type="AlphaFoldDB" id="A0A8J9ZYQ9"/>
<feature type="transmembrane region" description="Helical" evidence="2">
    <location>
        <begin position="6"/>
        <end position="25"/>
    </location>
</feature>
<dbReference type="Proteomes" id="UP000838412">
    <property type="component" value="Chromosome 5"/>
</dbReference>
<accession>A0A8J9ZYQ9</accession>